<protein>
    <submittedName>
        <fullName evidence="5">DUF1343 domain-containing protein</fullName>
    </submittedName>
</protein>
<name>A0A432MME9_9BACT</name>
<proteinExistence type="predicted"/>
<dbReference type="Pfam" id="PF07075">
    <property type="entry name" value="NamZ_N"/>
    <property type="match status" value="1"/>
</dbReference>
<dbReference type="Gene3D" id="3.40.50.12170">
    <property type="entry name" value="Uncharacterised protein PF07075, DUF1343"/>
    <property type="match status" value="1"/>
</dbReference>
<dbReference type="Pfam" id="PF20732">
    <property type="entry name" value="NamZ_C"/>
    <property type="match status" value="1"/>
</dbReference>
<feature type="signal peptide" evidence="1">
    <location>
        <begin position="1"/>
        <end position="20"/>
    </location>
</feature>
<dbReference type="InterPro" id="IPR048503">
    <property type="entry name" value="NamZ_C"/>
</dbReference>
<dbReference type="InterPro" id="IPR008302">
    <property type="entry name" value="NamZ"/>
</dbReference>
<feature type="domain" description="Peptidoglycan beta-N-acetylmuramidase NamZ C-terminal" evidence="4">
    <location>
        <begin position="626"/>
        <end position="775"/>
    </location>
</feature>
<dbReference type="SUPFAM" id="SSF56601">
    <property type="entry name" value="beta-lactamase/transpeptidase-like"/>
    <property type="match status" value="1"/>
</dbReference>
<evidence type="ECO:0000313" key="5">
    <source>
        <dbReference type="EMBL" id="RUL88613.1"/>
    </source>
</evidence>
<comment type="caution">
    <text evidence="5">The sequence shown here is derived from an EMBL/GenBank/DDBJ whole genome shotgun (WGS) entry which is preliminary data.</text>
</comment>
<feature type="domain" description="Beta-lactamase-related" evidence="2">
    <location>
        <begin position="42"/>
        <end position="377"/>
    </location>
</feature>
<dbReference type="InterPro" id="IPR012338">
    <property type="entry name" value="Beta-lactam/transpept-like"/>
</dbReference>
<organism evidence="5 6">
    <name type="scientific">Tautonia sociabilis</name>
    <dbReference type="NCBI Taxonomy" id="2080755"/>
    <lineage>
        <taxon>Bacteria</taxon>
        <taxon>Pseudomonadati</taxon>
        <taxon>Planctomycetota</taxon>
        <taxon>Planctomycetia</taxon>
        <taxon>Isosphaerales</taxon>
        <taxon>Isosphaeraceae</taxon>
        <taxon>Tautonia</taxon>
    </lineage>
</organism>
<keyword evidence="1" id="KW-0732">Signal</keyword>
<dbReference type="InterPro" id="IPR001466">
    <property type="entry name" value="Beta-lactam-related"/>
</dbReference>
<dbReference type="Proteomes" id="UP000280296">
    <property type="component" value="Unassembled WGS sequence"/>
</dbReference>
<dbReference type="AlphaFoldDB" id="A0A432MME9"/>
<evidence type="ECO:0000259" key="2">
    <source>
        <dbReference type="Pfam" id="PF00144"/>
    </source>
</evidence>
<dbReference type="PANTHER" id="PTHR42915">
    <property type="entry name" value="HYPOTHETICAL 460 KDA PROTEIN IN FEUA-SIGW INTERGENIC REGION [PRECURSOR]"/>
    <property type="match status" value="1"/>
</dbReference>
<keyword evidence="6" id="KW-1185">Reference proteome</keyword>
<reference evidence="5 6" key="1">
    <citation type="submission" date="2018-12" db="EMBL/GenBank/DDBJ databases">
        <authorList>
            <person name="Toschakov S.V."/>
        </authorList>
    </citation>
    <scope>NUCLEOTIDE SEQUENCE [LARGE SCALE GENOMIC DNA]</scope>
    <source>
        <strain evidence="5 6">GM2012</strain>
    </source>
</reference>
<dbReference type="EMBL" id="RYZH01000009">
    <property type="protein sequence ID" value="RUL88613.1"/>
    <property type="molecule type" value="Genomic_DNA"/>
</dbReference>
<dbReference type="Gene3D" id="3.40.710.10">
    <property type="entry name" value="DD-peptidase/beta-lactamase superfamily"/>
    <property type="match status" value="1"/>
</dbReference>
<dbReference type="RefSeq" id="WP_126724540.1">
    <property type="nucleotide sequence ID" value="NZ_RYZH01000009.1"/>
</dbReference>
<evidence type="ECO:0000256" key="1">
    <source>
        <dbReference type="SAM" id="SignalP"/>
    </source>
</evidence>
<feature type="domain" description="Peptidoglycan beta-N-acetylmuramidase NamZ N-terminal" evidence="3">
    <location>
        <begin position="422"/>
        <end position="622"/>
    </location>
</feature>
<sequence length="777" mass="83805">MTASAALLLAGLLAACPAPGALPSAPAEDLGFDASKLAEVTEAVSSAVAEGQVPGAVVVVGRRGRIALAEAIGLRAVEPEAEPMTRDSVFDMASLTKPVATATSVMILWERGLIDLDEPITTYLPEFASNGKEAITVEMLLRHRAGLIPDNPIGDYEHGVEEAWRRLADIDLVGPPGDRFRYSDVGFLILGRLVERVSGQPLDEFAREHVFTPLGMADTTFLPLDRGIDPSRIAPTERDGDSFFRGVVHDPRSRALGGVAGHAGLFATADDLAIYAQTLLDGGVGSNGTRILAPPTVRAMIDPDDTPEGERRGLGWDLATGYSAPRGDRFGPRSFGHTGFTGTSIWIDPDTETFVILLTSRLHPGGDKPSPTALRRRVASLVASAIVDTPLPAPEPAAPADVLCGIDVLEAEGFAPLQGKRVGLVTNHTGKTRDGRATIDVLFEAPGVELAALFSPEHGIRGLLDVSTIGDSRDEKTGLPIYSLYGERRKPSPEQLEGLDALVFDIADIGARFYTYISTMGLVLEAAAEEGLPVLVLDRPNPIGGVAVSGPVRDEDAQSFIAFHRLPVRHGMTIGELAGMFNAERGIDADLTVVPCRGWRRSMTFDQTGLLWTNPSPNMRSLTEAMLYPGVGLLEATNLATGRGTDTPFERVGAPWIDPRRWASELNAEGLGGVRFVPIRFSPTERQYEGEECGGVFIIITDWDEFDPIELGITLAVTLRRLYPDDWKPEALNRLMANRAAFEAIVSGADARAVRRTWARELREFLDVRAKYLIYED</sequence>
<dbReference type="OrthoDB" id="9801061at2"/>
<dbReference type="PANTHER" id="PTHR42915:SF1">
    <property type="entry name" value="PEPTIDOGLYCAN BETA-N-ACETYLMURAMIDASE NAMZ"/>
    <property type="match status" value="1"/>
</dbReference>
<accession>A0A432MME9</accession>
<reference evidence="5 6" key="2">
    <citation type="submission" date="2019-01" db="EMBL/GenBank/DDBJ databases">
        <title>Tautonia sociabilis, a novel thermotolerant planctomycete of Isosphaeraceae family, isolated from a 4000 m deep subterranean habitat.</title>
        <authorList>
            <person name="Kovaleva O.L."/>
            <person name="Elcheninov A.G."/>
            <person name="Van Heerden E."/>
            <person name="Toshchakov S.V."/>
            <person name="Novikov A."/>
            <person name="Bonch-Osmolovskaya E.A."/>
            <person name="Kublanov I.V."/>
        </authorList>
    </citation>
    <scope>NUCLEOTIDE SEQUENCE [LARGE SCALE GENOMIC DNA]</scope>
    <source>
        <strain evidence="5 6">GM2012</strain>
    </source>
</reference>
<evidence type="ECO:0000259" key="3">
    <source>
        <dbReference type="Pfam" id="PF07075"/>
    </source>
</evidence>
<gene>
    <name evidence="5" type="ORF">TsocGM_06735</name>
</gene>
<evidence type="ECO:0000259" key="4">
    <source>
        <dbReference type="Pfam" id="PF20732"/>
    </source>
</evidence>
<dbReference type="Gene3D" id="3.90.1150.140">
    <property type="match status" value="1"/>
</dbReference>
<dbReference type="GO" id="GO:0033922">
    <property type="term" value="F:peptidoglycan beta-N-acetylmuramidase activity"/>
    <property type="evidence" value="ECO:0007669"/>
    <property type="project" value="InterPro"/>
</dbReference>
<dbReference type="Pfam" id="PF00144">
    <property type="entry name" value="Beta-lactamase"/>
    <property type="match status" value="1"/>
</dbReference>
<dbReference type="InterPro" id="IPR048502">
    <property type="entry name" value="NamZ_N"/>
</dbReference>
<feature type="chain" id="PRO_5019525601" evidence="1">
    <location>
        <begin position="21"/>
        <end position="777"/>
    </location>
</feature>
<evidence type="ECO:0000313" key="6">
    <source>
        <dbReference type="Proteomes" id="UP000280296"/>
    </source>
</evidence>